<evidence type="ECO:0000256" key="4">
    <source>
        <dbReference type="ARBA" id="ARBA00022989"/>
    </source>
</evidence>
<evidence type="ECO:0000256" key="2">
    <source>
        <dbReference type="ARBA" id="ARBA00022692"/>
    </source>
</evidence>
<comment type="similarity">
    <text evidence="6">Belongs to the DESIGUAL family.</text>
</comment>
<accession>A0A6A1V5D4</accession>
<evidence type="ECO:0000313" key="8">
    <source>
        <dbReference type="EMBL" id="KAB1208004.1"/>
    </source>
</evidence>
<dbReference type="Gene3D" id="1.20.1070.10">
    <property type="entry name" value="Rhodopsin 7-helix transmembrane proteins"/>
    <property type="match status" value="1"/>
</dbReference>
<evidence type="ECO:0008006" key="10">
    <source>
        <dbReference type="Google" id="ProtNLM"/>
    </source>
</evidence>
<evidence type="ECO:0000256" key="1">
    <source>
        <dbReference type="ARBA" id="ARBA00004127"/>
    </source>
</evidence>
<dbReference type="PROSITE" id="PS51257">
    <property type="entry name" value="PROKAR_LIPOPROTEIN"/>
    <property type="match status" value="1"/>
</dbReference>
<reference evidence="8 9" key="1">
    <citation type="journal article" date="2019" name="Plant Biotechnol. J.">
        <title>The red bayberry genome and genetic basis of sex determination.</title>
        <authorList>
            <person name="Jia H.M."/>
            <person name="Jia H.J."/>
            <person name="Cai Q.L."/>
            <person name="Wang Y."/>
            <person name="Zhao H.B."/>
            <person name="Yang W.F."/>
            <person name="Wang G.Y."/>
            <person name="Li Y.H."/>
            <person name="Zhan D.L."/>
            <person name="Shen Y.T."/>
            <person name="Niu Q.F."/>
            <person name="Chang L."/>
            <person name="Qiu J."/>
            <person name="Zhao L."/>
            <person name="Xie H.B."/>
            <person name="Fu W.Y."/>
            <person name="Jin J."/>
            <person name="Li X.W."/>
            <person name="Jiao Y."/>
            <person name="Zhou C.C."/>
            <person name="Tu T."/>
            <person name="Chai C.Y."/>
            <person name="Gao J.L."/>
            <person name="Fan L.J."/>
            <person name="van de Weg E."/>
            <person name="Wang J.Y."/>
            <person name="Gao Z.S."/>
        </authorList>
    </citation>
    <scope>NUCLEOTIDE SEQUENCE [LARGE SCALE GENOMIC DNA]</scope>
    <source>
        <tissue evidence="8">Leaves</tissue>
    </source>
</reference>
<keyword evidence="4 7" id="KW-1133">Transmembrane helix</keyword>
<dbReference type="AlphaFoldDB" id="A0A6A1V5D4"/>
<keyword evidence="2 7" id="KW-0812">Transmembrane</keyword>
<name>A0A6A1V5D4_9ROSI</name>
<evidence type="ECO:0000256" key="5">
    <source>
        <dbReference type="ARBA" id="ARBA00023136"/>
    </source>
</evidence>
<evidence type="ECO:0000256" key="7">
    <source>
        <dbReference type="SAM" id="Phobius"/>
    </source>
</evidence>
<evidence type="ECO:0000256" key="6">
    <source>
        <dbReference type="ARBA" id="ARBA00029467"/>
    </source>
</evidence>
<comment type="caution">
    <text evidence="8">The sequence shown here is derived from an EMBL/GenBank/DDBJ whole genome shotgun (WGS) entry which is preliminary data.</text>
</comment>
<dbReference type="OrthoDB" id="1877293at2759"/>
<dbReference type="Proteomes" id="UP000516437">
    <property type="component" value="Chromosome 7"/>
</dbReference>
<dbReference type="PANTHER" id="PTHR31769">
    <property type="entry name" value="OS07G0462200 PROTEIN-RELATED"/>
    <property type="match status" value="1"/>
</dbReference>
<sequence length="184" mass="19915">MEKHQYGFATIFSFIASLGLGLVSFLSCIAAELKRPKRKDLKLDGKLCYLPGSHAFGFGIAALVCLLIAQIIGNLIICRNSCSRQKRNDGKTRRRLRIAAILLSVSWMSFGIAVVLMSGAISMSRKQPYGKGWLDGECYLVKEGTYIGSAILVLITIGSTLGSAVATQRKSQADRPKMPAKVSG</sequence>
<dbReference type="EMBL" id="RXIC02000025">
    <property type="protein sequence ID" value="KAB1208004.1"/>
    <property type="molecule type" value="Genomic_DNA"/>
</dbReference>
<evidence type="ECO:0000256" key="3">
    <source>
        <dbReference type="ARBA" id="ARBA00022729"/>
    </source>
</evidence>
<keyword evidence="9" id="KW-1185">Reference proteome</keyword>
<dbReference type="GO" id="GO:0012505">
    <property type="term" value="C:endomembrane system"/>
    <property type="evidence" value="ECO:0007669"/>
    <property type="project" value="UniProtKB-SubCell"/>
</dbReference>
<dbReference type="InterPro" id="IPR052222">
    <property type="entry name" value="DESIGUAL"/>
</dbReference>
<keyword evidence="5 7" id="KW-0472">Membrane</keyword>
<feature type="transmembrane region" description="Helical" evidence="7">
    <location>
        <begin position="54"/>
        <end position="77"/>
    </location>
</feature>
<dbReference type="InterPro" id="IPR009606">
    <property type="entry name" value="DEAL/Modifying_wall_lignin1/2"/>
</dbReference>
<feature type="transmembrane region" description="Helical" evidence="7">
    <location>
        <begin position="98"/>
        <end position="124"/>
    </location>
</feature>
<organism evidence="8 9">
    <name type="scientific">Morella rubra</name>
    <name type="common">Chinese bayberry</name>
    <dbReference type="NCBI Taxonomy" id="262757"/>
    <lineage>
        <taxon>Eukaryota</taxon>
        <taxon>Viridiplantae</taxon>
        <taxon>Streptophyta</taxon>
        <taxon>Embryophyta</taxon>
        <taxon>Tracheophyta</taxon>
        <taxon>Spermatophyta</taxon>
        <taxon>Magnoliopsida</taxon>
        <taxon>eudicotyledons</taxon>
        <taxon>Gunneridae</taxon>
        <taxon>Pentapetalae</taxon>
        <taxon>rosids</taxon>
        <taxon>fabids</taxon>
        <taxon>Fagales</taxon>
        <taxon>Myricaceae</taxon>
        <taxon>Morella</taxon>
    </lineage>
</organism>
<gene>
    <name evidence="8" type="ORF">CJ030_MR7G002566</name>
</gene>
<keyword evidence="3" id="KW-0732">Signal</keyword>
<dbReference type="Pfam" id="PF06749">
    <property type="entry name" value="DUF1218"/>
    <property type="match status" value="1"/>
</dbReference>
<protein>
    <recommendedName>
        <fullName evidence="10">Protein MODIFYING WALL LIGNIN-1</fullName>
    </recommendedName>
</protein>
<proteinExistence type="inferred from homology"/>
<comment type="subcellular location">
    <subcellularLocation>
        <location evidence="1">Endomembrane system</location>
        <topology evidence="1">Multi-pass membrane protein</topology>
    </subcellularLocation>
</comment>
<evidence type="ECO:0000313" key="9">
    <source>
        <dbReference type="Proteomes" id="UP000516437"/>
    </source>
</evidence>
<feature type="transmembrane region" description="Helical" evidence="7">
    <location>
        <begin position="144"/>
        <end position="167"/>
    </location>
</feature>